<name>A0ABQ9GNA4_9NEOP</name>
<feature type="transmembrane region" description="Helical" evidence="1">
    <location>
        <begin position="191"/>
        <end position="211"/>
    </location>
</feature>
<comment type="caution">
    <text evidence="2">The sequence shown here is derived from an EMBL/GenBank/DDBJ whole genome shotgun (WGS) entry which is preliminary data.</text>
</comment>
<evidence type="ECO:0000313" key="3">
    <source>
        <dbReference type="Proteomes" id="UP001159363"/>
    </source>
</evidence>
<dbReference type="EMBL" id="JARBHB010000010">
    <property type="protein sequence ID" value="KAJ8873512.1"/>
    <property type="molecule type" value="Genomic_DNA"/>
</dbReference>
<gene>
    <name evidence="2" type="ORF">PR048_024330</name>
</gene>
<dbReference type="PANTHER" id="PTHR47331">
    <property type="entry name" value="PHD-TYPE DOMAIN-CONTAINING PROTEIN"/>
    <property type="match status" value="1"/>
</dbReference>
<keyword evidence="1" id="KW-1133">Transmembrane helix</keyword>
<sequence>MAYCLHFVHNCLTREDQRTRVLTVLELRAALMACIKMVQYAFAEDKRLVNNRLCSQTLCKLNPFIDSAGILRAGGKLSHSGRTYHILNPIILLNKHAFTKLLIVYYHIVYFHHNPRVLKVLHHFLACFHANPTPSCPAMGELPAPHVQQVSSFNLTGLDYGPTLVCLYVWQIRCFILNLFLLHIITTFPDWVIQLTSTVIMGAILFGSMTIGHTDSLNTIL</sequence>
<feature type="transmembrane region" description="Helical" evidence="1">
    <location>
        <begin position="165"/>
        <end position="185"/>
    </location>
</feature>
<evidence type="ECO:0000256" key="1">
    <source>
        <dbReference type="SAM" id="Phobius"/>
    </source>
</evidence>
<reference evidence="2 3" key="1">
    <citation type="submission" date="2023-02" db="EMBL/GenBank/DDBJ databases">
        <title>LHISI_Scaffold_Assembly.</title>
        <authorList>
            <person name="Stuart O.P."/>
            <person name="Cleave R."/>
            <person name="Magrath M.J.L."/>
            <person name="Mikheyev A.S."/>
        </authorList>
    </citation>
    <scope>NUCLEOTIDE SEQUENCE [LARGE SCALE GENOMIC DNA]</scope>
    <source>
        <strain evidence="2">Daus_M_001</strain>
        <tissue evidence="2">Leg muscle</tissue>
    </source>
</reference>
<keyword evidence="1" id="KW-0472">Membrane</keyword>
<dbReference type="PANTHER" id="PTHR47331:SF2">
    <property type="match status" value="1"/>
</dbReference>
<organism evidence="2 3">
    <name type="scientific">Dryococelus australis</name>
    <dbReference type="NCBI Taxonomy" id="614101"/>
    <lineage>
        <taxon>Eukaryota</taxon>
        <taxon>Metazoa</taxon>
        <taxon>Ecdysozoa</taxon>
        <taxon>Arthropoda</taxon>
        <taxon>Hexapoda</taxon>
        <taxon>Insecta</taxon>
        <taxon>Pterygota</taxon>
        <taxon>Neoptera</taxon>
        <taxon>Polyneoptera</taxon>
        <taxon>Phasmatodea</taxon>
        <taxon>Verophasmatodea</taxon>
        <taxon>Anareolatae</taxon>
        <taxon>Phasmatidae</taxon>
        <taxon>Eurycanthinae</taxon>
        <taxon>Dryococelus</taxon>
    </lineage>
</organism>
<dbReference type="Proteomes" id="UP001159363">
    <property type="component" value="Chromosome 9"/>
</dbReference>
<proteinExistence type="predicted"/>
<evidence type="ECO:0000313" key="2">
    <source>
        <dbReference type="EMBL" id="KAJ8873512.1"/>
    </source>
</evidence>
<accession>A0ABQ9GNA4</accession>
<keyword evidence="3" id="KW-1185">Reference proteome</keyword>
<keyword evidence="1" id="KW-0812">Transmembrane</keyword>
<protein>
    <submittedName>
        <fullName evidence="2">Uncharacterized protein</fullName>
    </submittedName>
</protein>